<accession>A0ABY5SAE0</accession>
<sequence>MNGRCAFIRSISFCGSGRELIERGYGHDVRYCSQIDVSSVVPVLWNNHFINLESY</sequence>
<dbReference type="InterPro" id="IPR036702">
    <property type="entry name" value="ComB-like_sf"/>
</dbReference>
<reference evidence="1" key="1">
    <citation type="submission" date="2022-01" db="EMBL/GenBank/DDBJ databases">
        <title>Paenibacillus spongiae sp. nov., isolated from marine sponge.</title>
        <authorList>
            <person name="Li Z."/>
            <person name="Zhang M."/>
        </authorList>
    </citation>
    <scope>NUCLEOTIDE SEQUENCE</scope>
    <source>
        <strain evidence="1">PHS-Z3</strain>
    </source>
</reference>
<dbReference type="RefSeq" id="WP_258386537.1">
    <property type="nucleotide sequence ID" value="NZ_CP091430.1"/>
</dbReference>
<name>A0ABY5SAE0_9BACL</name>
<dbReference type="Proteomes" id="UP001057877">
    <property type="component" value="Chromosome"/>
</dbReference>
<dbReference type="EMBL" id="CP091430">
    <property type="protein sequence ID" value="UVI30473.1"/>
    <property type="molecule type" value="Genomic_DNA"/>
</dbReference>
<gene>
    <name evidence="1" type="ORF">L1F29_00850</name>
</gene>
<proteinExistence type="predicted"/>
<protein>
    <submittedName>
        <fullName evidence="1">2-phosphosulfolactate phosphatase</fullName>
    </submittedName>
</protein>
<organism evidence="1 2">
    <name type="scientific">Paenibacillus spongiae</name>
    <dbReference type="NCBI Taxonomy" id="2909671"/>
    <lineage>
        <taxon>Bacteria</taxon>
        <taxon>Bacillati</taxon>
        <taxon>Bacillota</taxon>
        <taxon>Bacilli</taxon>
        <taxon>Bacillales</taxon>
        <taxon>Paenibacillaceae</taxon>
        <taxon>Paenibacillus</taxon>
    </lineage>
</organism>
<keyword evidence="2" id="KW-1185">Reference proteome</keyword>
<dbReference type="Gene3D" id="3.90.1560.10">
    <property type="entry name" value="ComB-like"/>
    <property type="match status" value="1"/>
</dbReference>
<evidence type="ECO:0000313" key="1">
    <source>
        <dbReference type="EMBL" id="UVI30473.1"/>
    </source>
</evidence>
<evidence type="ECO:0000313" key="2">
    <source>
        <dbReference type="Proteomes" id="UP001057877"/>
    </source>
</evidence>
<dbReference type="SUPFAM" id="SSF142823">
    <property type="entry name" value="ComB-like"/>
    <property type="match status" value="1"/>
</dbReference>